<evidence type="ECO:0000313" key="3">
    <source>
        <dbReference type="Proteomes" id="UP000315295"/>
    </source>
</evidence>
<accession>A0A540KBS2</accession>
<evidence type="ECO:0000256" key="1">
    <source>
        <dbReference type="SAM" id="MobiDB-lite"/>
    </source>
</evidence>
<feature type="region of interest" description="Disordered" evidence="1">
    <location>
        <begin position="69"/>
        <end position="114"/>
    </location>
</feature>
<reference evidence="2 3" key="1">
    <citation type="journal article" date="2019" name="G3 (Bethesda)">
        <title>Sequencing of a Wild Apple (Malus baccata) Genome Unravels the Differences Between Cultivated and Wild Apple Species Regarding Disease Resistance and Cold Tolerance.</title>
        <authorList>
            <person name="Chen X."/>
        </authorList>
    </citation>
    <scope>NUCLEOTIDE SEQUENCE [LARGE SCALE GENOMIC DNA]</scope>
    <source>
        <strain evidence="3">cv. Shandingzi</strain>
        <tissue evidence="2">Leaves</tissue>
    </source>
</reference>
<evidence type="ECO:0000313" key="2">
    <source>
        <dbReference type="EMBL" id="TQD71580.1"/>
    </source>
</evidence>
<keyword evidence="3" id="KW-1185">Reference proteome</keyword>
<feature type="compositionally biased region" description="Basic and acidic residues" evidence="1">
    <location>
        <begin position="27"/>
        <end position="42"/>
    </location>
</feature>
<feature type="compositionally biased region" description="Basic residues" evidence="1">
    <location>
        <begin position="105"/>
        <end position="114"/>
    </location>
</feature>
<organism evidence="2 3">
    <name type="scientific">Malus baccata</name>
    <name type="common">Siberian crab apple</name>
    <name type="synonym">Pyrus baccata</name>
    <dbReference type="NCBI Taxonomy" id="106549"/>
    <lineage>
        <taxon>Eukaryota</taxon>
        <taxon>Viridiplantae</taxon>
        <taxon>Streptophyta</taxon>
        <taxon>Embryophyta</taxon>
        <taxon>Tracheophyta</taxon>
        <taxon>Spermatophyta</taxon>
        <taxon>Magnoliopsida</taxon>
        <taxon>eudicotyledons</taxon>
        <taxon>Gunneridae</taxon>
        <taxon>Pentapetalae</taxon>
        <taxon>rosids</taxon>
        <taxon>fabids</taxon>
        <taxon>Rosales</taxon>
        <taxon>Rosaceae</taxon>
        <taxon>Amygdaloideae</taxon>
        <taxon>Maleae</taxon>
        <taxon>Malus</taxon>
    </lineage>
</organism>
<protein>
    <submittedName>
        <fullName evidence="2">Uncharacterized protein</fullName>
    </submittedName>
</protein>
<dbReference type="AlphaFoldDB" id="A0A540KBS2"/>
<proteinExistence type="predicted"/>
<dbReference type="EMBL" id="VIEB01001527">
    <property type="protein sequence ID" value="TQD71580.1"/>
    <property type="molecule type" value="Genomic_DNA"/>
</dbReference>
<gene>
    <name evidence="2" type="ORF">C1H46_042893</name>
</gene>
<dbReference type="Proteomes" id="UP000315295">
    <property type="component" value="Unassembled WGS sequence"/>
</dbReference>
<feature type="region of interest" description="Disordered" evidence="1">
    <location>
        <begin position="21"/>
        <end position="42"/>
    </location>
</feature>
<comment type="caution">
    <text evidence="2">The sequence shown here is derived from an EMBL/GenBank/DDBJ whole genome shotgun (WGS) entry which is preliminary data.</text>
</comment>
<name>A0A540KBS2_MALBA</name>
<feature type="compositionally biased region" description="Basic and acidic residues" evidence="1">
    <location>
        <begin position="69"/>
        <end position="94"/>
    </location>
</feature>
<sequence length="114" mass="13481">MLPFCLPHLLGGQVREVKMRPRSMWRQRADSSSARDKEKESKRWALGKIEERIRPKHLYLVPARRAEETSREECRLHNQSTQHKECELNPRTREASTTFGGHLHERAKPRRTIS</sequence>